<protein>
    <submittedName>
        <fullName evidence="2">Uncharacterized protein</fullName>
    </submittedName>
</protein>
<accession>A0ABD0W1G6</accession>
<evidence type="ECO:0000313" key="2">
    <source>
        <dbReference type="EMBL" id="KAL0927666.1"/>
    </source>
</evidence>
<sequence>MSVISRISEISEEGWASNAAKLAIKTLCEAEIPETKSKHNPPVDMFNKCTEDNCEGTQAGMDGSKVYEEDVLGTGDSSVTVDGEFVPSMEDSTRVKTQIKIIQPLQNPITGAIDLCHDDEGSSSPTIFNSCIEDDQAAAGSSTFSDRLRETNSIDDFIIISEAESGRNSDLDTTAKICKPTGIGESESHRVDIQLLDVLENLEPNRKLEHHDVNGSPSDMLTGAALQTKGMIDCTGVTVACHLVATEEGILYESCNGADEMSRSVVQHSKEIFSAKETDQNDRTEVEHEMTTCEFELMFLTSNDKDLPQERISNDECSVADPIAITMNNPCYSLESIGGQERPKHTKAVDRFKHSKVTERLKHGNDDGIGKNIKGRTTRPQWQ</sequence>
<comment type="caution">
    <text evidence="2">The sequence shown here is derived from an EMBL/GenBank/DDBJ whole genome shotgun (WGS) entry which is preliminary data.</text>
</comment>
<keyword evidence="3" id="KW-1185">Reference proteome</keyword>
<evidence type="ECO:0000313" key="3">
    <source>
        <dbReference type="Proteomes" id="UP001552299"/>
    </source>
</evidence>
<organism evidence="2 3">
    <name type="scientific">Dendrobium thyrsiflorum</name>
    <name type="common">Pinecone-like raceme dendrobium</name>
    <name type="synonym">Orchid</name>
    <dbReference type="NCBI Taxonomy" id="117978"/>
    <lineage>
        <taxon>Eukaryota</taxon>
        <taxon>Viridiplantae</taxon>
        <taxon>Streptophyta</taxon>
        <taxon>Embryophyta</taxon>
        <taxon>Tracheophyta</taxon>
        <taxon>Spermatophyta</taxon>
        <taxon>Magnoliopsida</taxon>
        <taxon>Liliopsida</taxon>
        <taxon>Asparagales</taxon>
        <taxon>Orchidaceae</taxon>
        <taxon>Epidendroideae</taxon>
        <taxon>Malaxideae</taxon>
        <taxon>Dendrobiinae</taxon>
        <taxon>Dendrobium</taxon>
    </lineage>
</organism>
<proteinExistence type="predicted"/>
<name>A0ABD0W1G6_DENTH</name>
<dbReference type="Proteomes" id="UP001552299">
    <property type="component" value="Unassembled WGS sequence"/>
</dbReference>
<dbReference type="EMBL" id="JANQDX010000002">
    <property type="protein sequence ID" value="KAL0927666.1"/>
    <property type="molecule type" value="Genomic_DNA"/>
</dbReference>
<gene>
    <name evidence="2" type="ORF">M5K25_001862</name>
</gene>
<feature type="compositionally biased region" description="Basic and acidic residues" evidence="1">
    <location>
        <begin position="356"/>
        <end position="369"/>
    </location>
</feature>
<feature type="region of interest" description="Disordered" evidence="1">
    <location>
        <begin position="356"/>
        <end position="383"/>
    </location>
</feature>
<dbReference type="AlphaFoldDB" id="A0ABD0W1G6"/>
<evidence type="ECO:0000256" key="1">
    <source>
        <dbReference type="SAM" id="MobiDB-lite"/>
    </source>
</evidence>
<reference evidence="2 3" key="1">
    <citation type="journal article" date="2024" name="Plant Biotechnol. J.">
        <title>Dendrobium thyrsiflorum genome and its molecular insights into genes involved in important horticultural traits.</title>
        <authorList>
            <person name="Chen B."/>
            <person name="Wang J.Y."/>
            <person name="Zheng P.J."/>
            <person name="Li K.L."/>
            <person name="Liang Y.M."/>
            <person name="Chen X.F."/>
            <person name="Zhang C."/>
            <person name="Zhao X."/>
            <person name="He X."/>
            <person name="Zhang G.Q."/>
            <person name="Liu Z.J."/>
            <person name="Xu Q."/>
        </authorList>
    </citation>
    <scope>NUCLEOTIDE SEQUENCE [LARGE SCALE GENOMIC DNA]</scope>
    <source>
        <strain evidence="2">GZMU011</strain>
    </source>
</reference>